<dbReference type="Proteomes" id="UP000060630">
    <property type="component" value="Unassembled WGS sequence"/>
</dbReference>
<dbReference type="Pfam" id="PF19940">
    <property type="entry name" value="DUF6402"/>
    <property type="match status" value="1"/>
</dbReference>
<evidence type="ECO:0000313" key="2">
    <source>
        <dbReference type="EMBL" id="KWA72160.1"/>
    </source>
</evidence>
<feature type="region of interest" description="Disordered" evidence="1">
    <location>
        <begin position="38"/>
        <end position="89"/>
    </location>
</feature>
<reference evidence="2 3" key="1">
    <citation type="submission" date="2015-11" db="EMBL/GenBank/DDBJ databases">
        <title>Expanding the genomic diversity of Burkholderia species for the development of highly accurate diagnostics.</title>
        <authorList>
            <person name="Sahl J."/>
            <person name="Keim P."/>
            <person name="Wagner D."/>
        </authorList>
    </citation>
    <scope>NUCLEOTIDE SEQUENCE [LARGE SCALE GENOMIC DNA]</scope>
    <source>
        <strain evidence="2 3">MSMB2087WGS</strain>
    </source>
</reference>
<proteinExistence type="predicted"/>
<dbReference type="AlphaFoldDB" id="A0A106PPW4"/>
<organism evidence="2 3">
    <name type="scientific">Burkholderia ubonensis</name>
    <dbReference type="NCBI Taxonomy" id="101571"/>
    <lineage>
        <taxon>Bacteria</taxon>
        <taxon>Pseudomonadati</taxon>
        <taxon>Pseudomonadota</taxon>
        <taxon>Betaproteobacteria</taxon>
        <taxon>Burkholderiales</taxon>
        <taxon>Burkholderiaceae</taxon>
        <taxon>Burkholderia</taxon>
        <taxon>Burkholderia cepacia complex</taxon>
    </lineage>
</organism>
<evidence type="ECO:0000313" key="3">
    <source>
        <dbReference type="Proteomes" id="UP000060630"/>
    </source>
</evidence>
<comment type="caution">
    <text evidence="2">The sequence shown here is derived from an EMBL/GenBank/DDBJ whole genome shotgun (WGS) entry which is preliminary data.</text>
</comment>
<feature type="compositionally biased region" description="Low complexity" evidence="1">
    <location>
        <begin position="71"/>
        <end position="83"/>
    </location>
</feature>
<gene>
    <name evidence="2" type="ORF">WL29_05885</name>
</gene>
<protein>
    <submittedName>
        <fullName evidence="2">Uncharacterized protein</fullName>
    </submittedName>
</protein>
<sequence>MAQVVKLPYYAFTGGKWKEYAGSQGCIPLNTLKCISFDRLAPGEPPPPKKTPGQAKQQAEKKQDKAPDNTPAKQAQQQAPQGAESVENPPTFDLLDIPIAMKNMGWPVSAKLADEWFSNPKHIYNDDPNSDQPIDSTTITLDWCLNFGSVQDKYNELLSKKIYNDAAKMLLKKKLTPILEKGFQSSINLNFDTTPYVSDLRKFHIDWQFQLANISNYDTLTSTLGMTDLTGALANFGIYAAIGRVEVRGDRYYKYNQVENTKSYCIDAQLKVTHVYLYVKDNYSFNDSVGNSQYLGHWNKKGVILTTGGLVSELVNGKRIHTNFGNSPNTQTTLHWNYLFEKPLDKPVDKRTGIIRKFKEQDVYWPVYNRTYSQWREQHGRGGDFMIYSKPKLMKLNVPIEIDMGTICRQAEKM</sequence>
<dbReference type="RefSeq" id="WP_060193579.1">
    <property type="nucleotide sequence ID" value="NZ_LPHD01000199.1"/>
</dbReference>
<feature type="compositionally biased region" description="Basic and acidic residues" evidence="1">
    <location>
        <begin position="58"/>
        <end position="67"/>
    </location>
</feature>
<accession>A0A106PPW4</accession>
<name>A0A106PPW4_9BURK</name>
<dbReference type="EMBL" id="LPHD01000199">
    <property type="protein sequence ID" value="KWA72160.1"/>
    <property type="molecule type" value="Genomic_DNA"/>
</dbReference>
<evidence type="ECO:0000256" key="1">
    <source>
        <dbReference type="SAM" id="MobiDB-lite"/>
    </source>
</evidence>
<dbReference type="InterPro" id="IPR045646">
    <property type="entry name" value="DUF6402"/>
</dbReference>